<proteinExistence type="predicted"/>
<comment type="caution">
    <text evidence="2">The sequence shown here is derived from an EMBL/GenBank/DDBJ whole genome shotgun (WGS) entry which is preliminary data.</text>
</comment>
<keyword evidence="3" id="KW-1185">Reference proteome</keyword>
<keyword evidence="1" id="KW-1133">Transmembrane helix</keyword>
<reference evidence="2 3" key="1">
    <citation type="journal article" date="2020" name="Microbiol. Resour. Announc.">
        <title>Draft Genome Sequence of a Cladosporium Species Isolated from the Mesophotic Ascidian Didemnum maculosum.</title>
        <authorList>
            <person name="Gioti A."/>
            <person name="Siaperas R."/>
            <person name="Nikolaivits E."/>
            <person name="Le Goff G."/>
            <person name="Ouazzani J."/>
            <person name="Kotoulas G."/>
            <person name="Topakas E."/>
        </authorList>
    </citation>
    <scope>NUCLEOTIDE SEQUENCE [LARGE SCALE GENOMIC DNA]</scope>
    <source>
        <strain evidence="2 3">TM138-S3</strain>
    </source>
</reference>
<dbReference type="RefSeq" id="XP_069224777.1">
    <property type="nucleotide sequence ID" value="XM_069378194.1"/>
</dbReference>
<dbReference type="InterPro" id="IPR046368">
    <property type="entry name" value="Tag1"/>
</dbReference>
<sequence>MDKNQDTTRQEFADGADVPKQSFPARLRRSCVRFWWLYFFSFVALVLVIVLPIVYVGYPTLAQKTINRSAITLNSYAIRHPTPSSFDLGIDYTILSNSSNHANLDSYNASLYLPASENSFVTFEVPAVKSGKATDVSIDQNVTIDLPEELVKFCMIALESDTYDLNVRGRGGLKLGSLPRTSVKYNKTVQSKGLNKLKGFNITRFSLLQDTGPFNANAEGQVMIPNPSEITLDAGNVTATMRVADTLIGNVTLPDLTLKPGNETYTMYATTNQTAVGGLLQQSAYRCGVLPLDVTPDQSVYDGQMIPYLTTALRAATLRVDLDVGPALAEAGFGALIPDDCR</sequence>
<evidence type="ECO:0000313" key="3">
    <source>
        <dbReference type="Proteomes" id="UP000803884"/>
    </source>
</evidence>
<dbReference type="GO" id="GO:0000329">
    <property type="term" value="C:fungal-type vacuole membrane"/>
    <property type="evidence" value="ECO:0007669"/>
    <property type="project" value="InterPro"/>
</dbReference>
<feature type="transmembrane region" description="Helical" evidence="1">
    <location>
        <begin position="35"/>
        <end position="58"/>
    </location>
</feature>
<evidence type="ECO:0000313" key="2">
    <source>
        <dbReference type="EMBL" id="KAL1581668.1"/>
    </source>
</evidence>
<dbReference type="GeneID" id="96011032"/>
<dbReference type="EMBL" id="JAAQHG020000305">
    <property type="protein sequence ID" value="KAL1581668.1"/>
    <property type="molecule type" value="Genomic_DNA"/>
</dbReference>
<dbReference type="AlphaFoldDB" id="A0AB34KAX8"/>
<organism evidence="2 3">
    <name type="scientific">Cladosporium halotolerans</name>
    <dbReference type="NCBI Taxonomy" id="1052096"/>
    <lineage>
        <taxon>Eukaryota</taxon>
        <taxon>Fungi</taxon>
        <taxon>Dikarya</taxon>
        <taxon>Ascomycota</taxon>
        <taxon>Pezizomycotina</taxon>
        <taxon>Dothideomycetes</taxon>
        <taxon>Dothideomycetidae</taxon>
        <taxon>Cladosporiales</taxon>
        <taxon>Cladosporiaceae</taxon>
        <taxon>Cladosporium</taxon>
    </lineage>
</organism>
<evidence type="ECO:0000256" key="1">
    <source>
        <dbReference type="SAM" id="Phobius"/>
    </source>
</evidence>
<accession>A0AB34KAX8</accession>
<protein>
    <submittedName>
        <fullName evidence="2">Uncharacterized protein</fullName>
    </submittedName>
</protein>
<gene>
    <name evidence="2" type="ORF">WHR41_09591</name>
</gene>
<keyword evidence="1" id="KW-0812">Transmembrane</keyword>
<dbReference type="PANTHER" id="PTHR35895:SF1">
    <property type="entry name" value="LIPID-BINDING SERUM GLYCOPROTEIN C-TERMINAL DOMAIN-CONTAINING PROTEIN"/>
    <property type="match status" value="1"/>
</dbReference>
<dbReference type="Pfam" id="PF12505">
    <property type="entry name" value="DUF3712"/>
    <property type="match status" value="1"/>
</dbReference>
<keyword evidence="1" id="KW-0472">Membrane</keyword>
<dbReference type="PANTHER" id="PTHR35895">
    <property type="entry name" value="CHROMOSOME 16, WHOLE GENOME SHOTGUN SEQUENCE"/>
    <property type="match status" value="1"/>
</dbReference>
<name>A0AB34KAX8_9PEZI</name>
<dbReference type="Proteomes" id="UP000803884">
    <property type="component" value="Unassembled WGS sequence"/>
</dbReference>
<dbReference type="InterPro" id="IPR022185">
    <property type="entry name" value="DUF3712"/>
</dbReference>